<evidence type="ECO:0000256" key="3">
    <source>
        <dbReference type="ARBA" id="ARBA00022927"/>
    </source>
</evidence>
<dbReference type="Proteomes" id="UP000053961">
    <property type="component" value="Unassembled WGS sequence"/>
</dbReference>
<evidence type="ECO:0000256" key="2">
    <source>
        <dbReference type="ARBA" id="ARBA00022884"/>
    </source>
</evidence>
<sequence>MFPGIGGKGVSPKKMKQMMKQMGINVEEIEGVEEVIIRTGDREIFFLDASVTVMNAQGNRSYQVVGTAQERSREVLIPDSDVNLVVAQTGCSHEEAKAALKESNGDLAEAIVKLGSG</sequence>
<comment type="subunit">
    <text evidence="4">Homodimer. Interacts with the ribosome. Binds ribosomal RNA.</text>
</comment>
<dbReference type="Pfam" id="PF01849">
    <property type="entry name" value="NAC"/>
    <property type="match status" value="1"/>
</dbReference>
<dbReference type="HAMAP" id="MF_00814">
    <property type="entry name" value="NAC_arch"/>
    <property type="match status" value="1"/>
</dbReference>
<accession>A0A101IHD7</accession>
<dbReference type="Gene3D" id="2.20.70.30">
    <property type="entry name" value="Nascent polypeptide-associated complex domain"/>
    <property type="match status" value="1"/>
</dbReference>
<protein>
    <recommendedName>
        <fullName evidence="4 5">Nascent polypeptide-associated complex protein</fullName>
    </recommendedName>
</protein>
<dbReference type="InterPro" id="IPR005231">
    <property type="entry name" value="NAC_arc"/>
</dbReference>
<dbReference type="InterPro" id="IPR044034">
    <property type="entry name" value="NAC-like_UBA"/>
</dbReference>
<dbReference type="NCBIfam" id="TIGR00264">
    <property type="entry name" value="archaeal-type nascent polypeptide-associated complex protein"/>
    <property type="match status" value="1"/>
</dbReference>
<evidence type="ECO:0000313" key="10">
    <source>
        <dbReference type="Proteomes" id="UP000057043"/>
    </source>
</evidence>
<dbReference type="CDD" id="cd14359">
    <property type="entry name" value="UBA_AeNAC"/>
    <property type="match status" value="1"/>
</dbReference>
<comment type="function">
    <text evidence="4">Contacts the emerging nascent chain on the ribosome.</text>
</comment>
<evidence type="ECO:0000256" key="4">
    <source>
        <dbReference type="HAMAP-Rule" id="MF_00814"/>
    </source>
</evidence>
<evidence type="ECO:0000313" key="9">
    <source>
        <dbReference type="Proteomes" id="UP000053961"/>
    </source>
</evidence>
<evidence type="ECO:0000313" key="7">
    <source>
        <dbReference type="EMBL" id="KUK43744.1"/>
    </source>
</evidence>
<dbReference type="GO" id="GO:0015031">
    <property type="term" value="P:protein transport"/>
    <property type="evidence" value="ECO:0007669"/>
    <property type="project" value="UniProtKB-UniRule"/>
</dbReference>
<keyword evidence="3 4" id="KW-0653">Protein transport</keyword>
<organism evidence="8 9">
    <name type="scientific">Methanothrix harundinacea</name>
    <dbReference type="NCBI Taxonomy" id="301375"/>
    <lineage>
        <taxon>Archaea</taxon>
        <taxon>Methanobacteriati</taxon>
        <taxon>Methanobacteriota</taxon>
        <taxon>Stenosarchaea group</taxon>
        <taxon>Methanomicrobia</taxon>
        <taxon>Methanotrichales</taxon>
        <taxon>Methanotrichaceae</taxon>
        <taxon>Methanothrix</taxon>
    </lineage>
</organism>
<dbReference type="Pfam" id="PF19026">
    <property type="entry name" value="UBA_HYPK"/>
    <property type="match status" value="1"/>
</dbReference>
<dbReference type="PROSITE" id="PS51151">
    <property type="entry name" value="NAC_AB"/>
    <property type="match status" value="1"/>
</dbReference>
<dbReference type="InterPro" id="IPR002715">
    <property type="entry name" value="Nas_poly-pep-assoc_cplx_dom"/>
</dbReference>
<dbReference type="Gene3D" id="1.10.8.10">
    <property type="entry name" value="DNA helicase RuvA subunit, C-terminal domain"/>
    <property type="match status" value="1"/>
</dbReference>
<dbReference type="SMART" id="SM01407">
    <property type="entry name" value="NAC"/>
    <property type="match status" value="1"/>
</dbReference>
<name>A0A101IHD7_9EURY</name>
<proteinExistence type="inferred from homology"/>
<dbReference type="GO" id="GO:0003723">
    <property type="term" value="F:RNA binding"/>
    <property type="evidence" value="ECO:0007669"/>
    <property type="project" value="UniProtKB-UniRule"/>
</dbReference>
<dbReference type="Proteomes" id="UP000057043">
    <property type="component" value="Unassembled WGS sequence"/>
</dbReference>
<reference evidence="9 10" key="2">
    <citation type="journal article" date="2015" name="MBio">
        <title>Genome-Resolved Metagenomic Analysis Reveals Roles for Candidate Phyla and Other Microbial Community Members in Biogeochemical Transformations in Oil Reservoirs.</title>
        <authorList>
            <person name="Hu P."/>
            <person name="Tom L."/>
            <person name="Singh A."/>
            <person name="Thomas B.C."/>
            <person name="Baker B.J."/>
            <person name="Piceno Y.M."/>
            <person name="Andersen G.L."/>
            <person name="Banfield J.F."/>
        </authorList>
    </citation>
    <scope>NUCLEOTIDE SEQUENCE [LARGE SCALE GENOMIC DNA]</scope>
    <source>
        <strain evidence="7">57_489</strain>
    </source>
</reference>
<dbReference type="EMBL" id="LGFT01000050">
    <property type="protein sequence ID" value="KUK43744.1"/>
    <property type="molecule type" value="Genomic_DNA"/>
</dbReference>
<evidence type="ECO:0000259" key="6">
    <source>
        <dbReference type="PROSITE" id="PS51151"/>
    </source>
</evidence>
<keyword evidence="1 4" id="KW-0813">Transport</keyword>
<comment type="similarity">
    <text evidence="4">Belongs to the NAC-alpha family.</text>
</comment>
<dbReference type="InterPro" id="IPR009060">
    <property type="entry name" value="UBA-like_sf"/>
</dbReference>
<dbReference type="EMBL" id="LGHB01000036">
    <property type="protein sequence ID" value="KUK95256.1"/>
    <property type="molecule type" value="Genomic_DNA"/>
</dbReference>
<keyword evidence="2 4" id="KW-0694">RNA-binding</keyword>
<dbReference type="PATRIC" id="fig|301375.6.peg.1307"/>
<gene>
    <name evidence="4" type="primary">nac</name>
    <name evidence="7" type="ORF">XD72_1883</name>
    <name evidence="8" type="ORF">XE07_1868</name>
</gene>
<feature type="domain" description="NAC-A/B" evidence="6">
    <location>
        <begin position="9"/>
        <end position="77"/>
    </location>
</feature>
<evidence type="ECO:0000256" key="5">
    <source>
        <dbReference type="NCBIfam" id="TIGR00264"/>
    </source>
</evidence>
<comment type="caution">
    <text evidence="8">The sequence shown here is derived from an EMBL/GenBank/DDBJ whole genome shotgun (WGS) entry which is preliminary data.</text>
</comment>
<dbReference type="SUPFAM" id="SSF46934">
    <property type="entry name" value="UBA-like"/>
    <property type="match status" value="1"/>
</dbReference>
<dbReference type="InterPro" id="IPR038187">
    <property type="entry name" value="NAC_A/B_dom_sf"/>
</dbReference>
<evidence type="ECO:0000313" key="8">
    <source>
        <dbReference type="EMBL" id="KUK95256.1"/>
    </source>
</evidence>
<dbReference type="AlphaFoldDB" id="A0A101IHD7"/>
<reference evidence="8" key="1">
    <citation type="journal article" date="2015" name="MBio">
        <title>Genome-resolved metagenomic analysis reveals roles for candidate phyla and other microbial community members in biogeochemical transformations in oil reservoirs.</title>
        <authorList>
            <person name="Hu P."/>
            <person name="Tom L."/>
            <person name="Singh A."/>
            <person name="Thomas B.C."/>
            <person name="Baker B.J."/>
            <person name="Piceno Y.M."/>
            <person name="Andersen G.L."/>
            <person name="Banfield J.F."/>
        </authorList>
    </citation>
    <scope>NUCLEOTIDE SEQUENCE [LARGE SCALE GENOMIC DNA]</scope>
    <source>
        <strain evidence="8">56_747</strain>
    </source>
</reference>
<evidence type="ECO:0000256" key="1">
    <source>
        <dbReference type="ARBA" id="ARBA00022448"/>
    </source>
</evidence>